<dbReference type="PANTHER" id="PTHR43544:SF7">
    <property type="entry name" value="NADB-LER2"/>
    <property type="match status" value="1"/>
</dbReference>
<sequence length="206" mass="21751">MAFHPTTSTTTYLITGANRGIGRGLADILLRRPNTTLIALVRDPSHPTSLSLQSNPSGAPGTRVIMLPYEGTSPTAALSAITTLQTQHAISRIDVVIANAGAILSRGPVATLTPEEIAAHMAINCTAPVLLLQATLPLLREARKAKEAQEGYEAKFIAVSSAIGSTGMIDRHLHASTPAYGASKAAMNHVMRKAFFEVGEDVDIEM</sequence>
<dbReference type="Gene3D" id="3.40.50.720">
    <property type="entry name" value="NAD(P)-binding Rossmann-like Domain"/>
    <property type="match status" value="1"/>
</dbReference>
<evidence type="ECO:0000256" key="3">
    <source>
        <dbReference type="ARBA" id="ARBA00023002"/>
    </source>
</evidence>
<dbReference type="Pfam" id="PF00106">
    <property type="entry name" value="adh_short"/>
    <property type="match status" value="1"/>
</dbReference>
<dbReference type="InterPro" id="IPR036291">
    <property type="entry name" value="NAD(P)-bd_dom_sf"/>
</dbReference>
<dbReference type="InParanoid" id="W2S6C0"/>
<dbReference type="SUPFAM" id="SSF51735">
    <property type="entry name" value="NAD(P)-binding Rossmann-fold domains"/>
    <property type="match status" value="1"/>
</dbReference>
<keyword evidence="3" id="KW-0560">Oxidoreductase</keyword>
<evidence type="ECO:0000313" key="4">
    <source>
        <dbReference type="EMBL" id="ETN43578.1"/>
    </source>
</evidence>
<accession>W2S6C0</accession>
<dbReference type="AlphaFoldDB" id="W2S6C0"/>
<dbReference type="VEuPathDB" id="FungiDB:HMPREF1541_02737"/>
<dbReference type="PANTHER" id="PTHR43544">
    <property type="entry name" value="SHORT-CHAIN DEHYDROGENASE/REDUCTASE"/>
    <property type="match status" value="1"/>
</dbReference>
<keyword evidence="5" id="KW-1185">Reference proteome</keyword>
<dbReference type="Proteomes" id="UP000030752">
    <property type="component" value="Unassembled WGS sequence"/>
</dbReference>
<dbReference type="InterPro" id="IPR002347">
    <property type="entry name" value="SDR_fam"/>
</dbReference>
<comment type="similarity">
    <text evidence="1">Belongs to the short-chain dehydrogenases/reductases (SDR) family.</text>
</comment>
<reference evidence="4 5" key="1">
    <citation type="submission" date="2013-03" db="EMBL/GenBank/DDBJ databases">
        <title>The Genome Sequence of Phialophora europaea CBS 101466.</title>
        <authorList>
            <consortium name="The Broad Institute Genomics Platform"/>
            <person name="Cuomo C."/>
            <person name="de Hoog S."/>
            <person name="Gorbushina A."/>
            <person name="Walker B."/>
            <person name="Young S.K."/>
            <person name="Zeng Q."/>
            <person name="Gargeya S."/>
            <person name="Fitzgerald M."/>
            <person name="Haas B."/>
            <person name="Abouelleil A."/>
            <person name="Allen A.W."/>
            <person name="Alvarado L."/>
            <person name="Arachchi H.M."/>
            <person name="Berlin A.M."/>
            <person name="Chapman S.B."/>
            <person name="Gainer-Dewar J."/>
            <person name="Goldberg J."/>
            <person name="Griggs A."/>
            <person name="Gujja S."/>
            <person name="Hansen M."/>
            <person name="Howarth C."/>
            <person name="Imamovic A."/>
            <person name="Ireland A."/>
            <person name="Larimer J."/>
            <person name="McCowan C."/>
            <person name="Murphy C."/>
            <person name="Pearson M."/>
            <person name="Poon T.W."/>
            <person name="Priest M."/>
            <person name="Roberts A."/>
            <person name="Saif S."/>
            <person name="Shea T."/>
            <person name="Sisk P."/>
            <person name="Sykes S."/>
            <person name="Wortman J."/>
            <person name="Nusbaum C."/>
            <person name="Birren B."/>
        </authorList>
    </citation>
    <scope>NUCLEOTIDE SEQUENCE [LARGE SCALE GENOMIC DNA]</scope>
    <source>
        <strain evidence="4 5">CBS 101466</strain>
    </source>
</reference>
<dbReference type="EMBL" id="KB822718">
    <property type="protein sequence ID" value="ETN43578.1"/>
    <property type="molecule type" value="Genomic_DNA"/>
</dbReference>
<keyword evidence="2" id="KW-0521">NADP</keyword>
<dbReference type="RefSeq" id="XP_008715314.1">
    <property type="nucleotide sequence ID" value="XM_008717092.1"/>
</dbReference>
<dbReference type="HOGENOM" id="CLU_010194_9_1_1"/>
<dbReference type="GO" id="GO:0016491">
    <property type="term" value="F:oxidoreductase activity"/>
    <property type="evidence" value="ECO:0007669"/>
    <property type="project" value="UniProtKB-KW"/>
</dbReference>
<proteinExistence type="inferred from homology"/>
<dbReference type="PRINTS" id="PR00081">
    <property type="entry name" value="GDHRDH"/>
</dbReference>
<name>W2S6C0_CYPE1</name>
<protein>
    <recommendedName>
        <fullName evidence="6">Ketoreductase (KR) domain-containing protein</fullName>
    </recommendedName>
</protein>
<evidence type="ECO:0000256" key="1">
    <source>
        <dbReference type="ARBA" id="ARBA00006484"/>
    </source>
</evidence>
<dbReference type="GeneID" id="19970076"/>
<organism evidence="4 5">
    <name type="scientific">Cyphellophora europaea (strain CBS 101466)</name>
    <name type="common">Phialophora europaea</name>
    <dbReference type="NCBI Taxonomy" id="1220924"/>
    <lineage>
        <taxon>Eukaryota</taxon>
        <taxon>Fungi</taxon>
        <taxon>Dikarya</taxon>
        <taxon>Ascomycota</taxon>
        <taxon>Pezizomycotina</taxon>
        <taxon>Eurotiomycetes</taxon>
        <taxon>Chaetothyriomycetidae</taxon>
        <taxon>Chaetothyriales</taxon>
        <taxon>Cyphellophoraceae</taxon>
        <taxon>Cyphellophora</taxon>
    </lineage>
</organism>
<dbReference type="eggNOG" id="KOG1611">
    <property type="taxonomic scope" value="Eukaryota"/>
</dbReference>
<evidence type="ECO:0000313" key="5">
    <source>
        <dbReference type="Proteomes" id="UP000030752"/>
    </source>
</evidence>
<evidence type="ECO:0008006" key="6">
    <source>
        <dbReference type="Google" id="ProtNLM"/>
    </source>
</evidence>
<evidence type="ECO:0000256" key="2">
    <source>
        <dbReference type="ARBA" id="ARBA00022857"/>
    </source>
</evidence>
<dbReference type="OrthoDB" id="9876299at2759"/>
<dbReference type="GO" id="GO:0005737">
    <property type="term" value="C:cytoplasm"/>
    <property type="evidence" value="ECO:0007669"/>
    <property type="project" value="TreeGrafter"/>
</dbReference>
<gene>
    <name evidence="4" type="ORF">HMPREF1541_02737</name>
</gene>
<dbReference type="InterPro" id="IPR051468">
    <property type="entry name" value="Fungal_SecMetab_SDRs"/>
</dbReference>